<accession>A0ABT6HQD0</accession>
<dbReference type="RefSeq" id="WP_279929577.1">
    <property type="nucleotide sequence ID" value="NZ_JARWBG010000022.1"/>
</dbReference>
<organism evidence="1 2">
    <name type="scientific">Streptomyces chengmaiensis</name>
    <dbReference type="NCBI Taxonomy" id="3040919"/>
    <lineage>
        <taxon>Bacteria</taxon>
        <taxon>Bacillati</taxon>
        <taxon>Actinomycetota</taxon>
        <taxon>Actinomycetes</taxon>
        <taxon>Kitasatosporales</taxon>
        <taxon>Streptomycetaceae</taxon>
        <taxon>Streptomyces</taxon>
    </lineage>
</organism>
<gene>
    <name evidence="1" type="ORF">QCN29_19340</name>
</gene>
<dbReference type="Gene3D" id="3.30.530.20">
    <property type="match status" value="1"/>
</dbReference>
<comment type="caution">
    <text evidence="1">The sequence shown here is derived from an EMBL/GenBank/DDBJ whole genome shotgun (WGS) entry which is preliminary data.</text>
</comment>
<dbReference type="EMBL" id="JARWBG010000022">
    <property type="protein sequence ID" value="MDH2390906.1"/>
    <property type="molecule type" value="Genomic_DNA"/>
</dbReference>
<dbReference type="SUPFAM" id="SSF55961">
    <property type="entry name" value="Bet v1-like"/>
    <property type="match status" value="1"/>
</dbReference>
<protein>
    <submittedName>
        <fullName evidence="1">SRPBCC family protein</fullName>
    </submittedName>
</protein>
<evidence type="ECO:0000313" key="1">
    <source>
        <dbReference type="EMBL" id="MDH2390906.1"/>
    </source>
</evidence>
<evidence type="ECO:0000313" key="2">
    <source>
        <dbReference type="Proteomes" id="UP001223144"/>
    </source>
</evidence>
<proteinExistence type="predicted"/>
<keyword evidence="2" id="KW-1185">Reference proteome</keyword>
<name>A0ABT6HQD0_9ACTN</name>
<sequence>MVWRLGRTGWLAVVGAAVGGGAAAAYAGLVTGAVPLDVGAGRRLRPLGPLSVDIRAPREVVFDVIAQPYLGRPTRAMRKKVEVLERGADLVLAAHFTPVADGRLTARTVETVHFVRPERVGFRLVRGPVPYVVESFELSEFAENGGTRLLYTGELGTDLWALGRWWGSVVAPRWEATVAASLATVREEAERRAPR</sequence>
<reference evidence="1 2" key="1">
    <citation type="submission" date="2023-04" db="EMBL/GenBank/DDBJ databases">
        <title>Streptomyces chengmaiensis sp. nov. isolated from the stem of mangrove plant in Hainan.</title>
        <authorList>
            <person name="Huang X."/>
            <person name="Zhou S."/>
            <person name="Chu X."/>
            <person name="Xie Y."/>
            <person name="Lin Y."/>
        </authorList>
    </citation>
    <scope>NUCLEOTIDE SEQUENCE [LARGE SCALE GENOMIC DNA]</scope>
    <source>
        <strain evidence="1 2">HNM0663</strain>
    </source>
</reference>
<dbReference type="InterPro" id="IPR023393">
    <property type="entry name" value="START-like_dom_sf"/>
</dbReference>
<dbReference type="CDD" id="cd07812">
    <property type="entry name" value="SRPBCC"/>
    <property type="match status" value="1"/>
</dbReference>
<dbReference type="Proteomes" id="UP001223144">
    <property type="component" value="Unassembled WGS sequence"/>
</dbReference>